<comment type="similarity">
    <text evidence="1">In the C-terminal section; belongs to the anthranilate synthase component I family.</text>
</comment>
<dbReference type="GO" id="GO:0046820">
    <property type="term" value="F:4-amino-4-deoxychorismate synthase activity"/>
    <property type="evidence" value="ECO:0007669"/>
    <property type="project" value="UniProtKB-EC"/>
</dbReference>
<dbReference type="Proteomes" id="UP000234206">
    <property type="component" value="Unassembled WGS sequence"/>
</dbReference>
<evidence type="ECO:0000313" key="9">
    <source>
        <dbReference type="EMBL" id="PKZ41646.1"/>
    </source>
</evidence>
<dbReference type="InterPro" id="IPR017926">
    <property type="entry name" value="GATASE"/>
</dbReference>
<dbReference type="EMBL" id="PKIZ01000011">
    <property type="protein sequence ID" value="PKZ41646.1"/>
    <property type="molecule type" value="Genomic_DNA"/>
</dbReference>
<feature type="compositionally biased region" description="Low complexity" evidence="5">
    <location>
        <begin position="225"/>
        <end position="237"/>
    </location>
</feature>
<dbReference type="PROSITE" id="PS51273">
    <property type="entry name" value="GATASE_TYPE_1"/>
    <property type="match status" value="1"/>
</dbReference>
<dbReference type="InterPro" id="IPR019999">
    <property type="entry name" value="Anth_synth_I-like"/>
</dbReference>
<comment type="caution">
    <text evidence="9">The sequence shown here is derived from an EMBL/GenBank/DDBJ whole genome shotgun (WGS) entry which is preliminary data.</text>
</comment>
<protein>
    <recommendedName>
        <fullName evidence="2">aminodeoxychorismate synthase</fullName>
        <ecNumber evidence="2">2.6.1.85</ecNumber>
    </recommendedName>
</protein>
<proteinExistence type="inferred from homology"/>
<evidence type="ECO:0000256" key="3">
    <source>
        <dbReference type="ARBA" id="ARBA00022679"/>
    </source>
</evidence>
<dbReference type="InterPro" id="IPR006805">
    <property type="entry name" value="Anth_synth_I_N"/>
</dbReference>
<dbReference type="GO" id="GO:0005737">
    <property type="term" value="C:cytoplasm"/>
    <property type="evidence" value="ECO:0007669"/>
    <property type="project" value="TreeGrafter"/>
</dbReference>
<dbReference type="Pfam" id="PF00117">
    <property type="entry name" value="GATase"/>
    <property type="match status" value="1"/>
</dbReference>
<evidence type="ECO:0000256" key="1">
    <source>
        <dbReference type="ARBA" id="ARBA00005970"/>
    </source>
</evidence>
<dbReference type="InterPro" id="IPR006221">
    <property type="entry name" value="TrpG/PapA_dom"/>
</dbReference>
<dbReference type="AlphaFoldDB" id="A0A2I1PAG6"/>
<name>A0A2I1PAG6_9MICO</name>
<evidence type="ECO:0000256" key="5">
    <source>
        <dbReference type="SAM" id="MobiDB-lite"/>
    </source>
</evidence>
<organism evidence="9 10">
    <name type="scientific">Kytococcus schroeteri</name>
    <dbReference type="NCBI Taxonomy" id="138300"/>
    <lineage>
        <taxon>Bacteria</taxon>
        <taxon>Bacillati</taxon>
        <taxon>Actinomycetota</taxon>
        <taxon>Actinomycetes</taxon>
        <taxon>Micrococcales</taxon>
        <taxon>Kytococcaceae</taxon>
        <taxon>Kytococcus</taxon>
    </lineage>
</organism>
<dbReference type="PRINTS" id="PR00097">
    <property type="entry name" value="ANTSNTHASEII"/>
</dbReference>
<dbReference type="EC" id="2.6.1.85" evidence="2"/>
<feature type="domain" description="Chorismate-utilising enzyme C-terminal" evidence="7">
    <location>
        <begin position="424"/>
        <end position="677"/>
    </location>
</feature>
<dbReference type="PRINTS" id="PR00099">
    <property type="entry name" value="CPSGATASE"/>
</dbReference>
<dbReference type="GO" id="GO:0000162">
    <property type="term" value="P:L-tryptophan biosynthetic process"/>
    <property type="evidence" value="ECO:0007669"/>
    <property type="project" value="TreeGrafter"/>
</dbReference>
<dbReference type="GO" id="GO:0008153">
    <property type="term" value="P:4-aminobenzoate biosynthetic process"/>
    <property type="evidence" value="ECO:0007669"/>
    <property type="project" value="TreeGrafter"/>
</dbReference>
<dbReference type="PRINTS" id="PR00096">
    <property type="entry name" value="GATASE"/>
</dbReference>
<reference evidence="9 10" key="1">
    <citation type="submission" date="2017-12" db="EMBL/GenBank/DDBJ databases">
        <title>Phylogenetic diversity of female urinary microbiome.</title>
        <authorList>
            <person name="Thomas-White K."/>
            <person name="Wolfe A.J."/>
        </authorList>
    </citation>
    <scope>NUCLEOTIDE SEQUENCE [LARGE SCALE GENOMIC DNA]</scope>
    <source>
        <strain evidence="9 10">UMB1298</strain>
    </source>
</reference>
<evidence type="ECO:0000256" key="4">
    <source>
        <dbReference type="ARBA" id="ARBA00022962"/>
    </source>
</evidence>
<evidence type="ECO:0000256" key="2">
    <source>
        <dbReference type="ARBA" id="ARBA00013139"/>
    </source>
</evidence>
<accession>A0A2I1PAG6</accession>
<keyword evidence="3" id="KW-0808">Transferase</keyword>
<dbReference type="Pfam" id="PF04715">
    <property type="entry name" value="Anth_synt_I_N"/>
    <property type="match status" value="1"/>
</dbReference>
<dbReference type="SUPFAM" id="SSF56322">
    <property type="entry name" value="ADC synthase"/>
    <property type="match status" value="1"/>
</dbReference>
<feature type="region of interest" description="Disordered" evidence="5">
    <location>
        <begin position="225"/>
        <end position="245"/>
    </location>
</feature>
<evidence type="ECO:0000313" key="10">
    <source>
        <dbReference type="Proteomes" id="UP000234206"/>
    </source>
</evidence>
<dbReference type="PANTHER" id="PTHR11236:SF18">
    <property type="entry name" value="AMINODEOXYCHORISMATE SYNTHASE"/>
    <property type="match status" value="1"/>
</dbReference>
<dbReference type="Gene3D" id="3.40.50.880">
    <property type="match status" value="1"/>
</dbReference>
<dbReference type="CDD" id="cd01743">
    <property type="entry name" value="GATase1_Anthranilate_Synthase"/>
    <property type="match status" value="1"/>
</dbReference>
<evidence type="ECO:0000259" key="8">
    <source>
        <dbReference type="Pfam" id="PF04715"/>
    </source>
</evidence>
<keyword evidence="4" id="KW-0315">Glutamine amidotransferase</keyword>
<feature type="domain" description="Glutamine amidotransferase" evidence="6">
    <location>
        <begin position="4"/>
        <end position="185"/>
    </location>
</feature>
<evidence type="ECO:0000259" key="7">
    <source>
        <dbReference type="Pfam" id="PF00425"/>
    </source>
</evidence>
<dbReference type="PANTHER" id="PTHR11236">
    <property type="entry name" value="AMINOBENZOATE/ANTHRANILATE SYNTHASE"/>
    <property type="match status" value="1"/>
</dbReference>
<evidence type="ECO:0000259" key="6">
    <source>
        <dbReference type="Pfam" id="PF00117"/>
    </source>
</evidence>
<dbReference type="InterPro" id="IPR005801">
    <property type="entry name" value="ADC_synthase"/>
</dbReference>
<dbReference type="OrthoDB" id="3518032at2"/>
<dbReference type="Gene3D" id="3.60.120.10">
    <property type="entry name" value="Anthranilate synthase"/>
    <property type="match status" value="1"/>
</dbReference>
<dbReference type="Pfam" id="PF00425">
    <property type="entry name" value="Chorismate_bind"/>
    <property type="match status" value="1"/>
</dbReference>
<dbReference type="SUPFAM" id="SSF52317">
    <property type="entry name" value="Class I glutamine amidotransferase-like"/>
    <property type="match status" value="1"/>
</dbReference>
<sequence>MHALLVDNHDSYTHVLAHLLTAALGREPLVLAHDDPGIRTAVRAVDCLVISPGPGHPARPEDVRLAAWALEHSGLPTLGVCLGHQLMVVATGGRVEPAPAPQHGLVDALEHHGTGLAAHLPPATEVVRYHSLAAVEPLPAGWVVDARTPDGVVQLAHHTQRPWWGVQFHPESVGTPHGLAVVQAFADAVRAAAPRPWTLVARPVPGLERVGAEVVHARWAARVAGGAGTAPPAGSGPVPDPAGPSSWWLDSARTGEGGGRFTMLGTPTGPHAVVLRPSAAQDPFAVLEHALAARPTPHRQDLPFDLQGGFVGWLGYEARRWTDTRSDAPPVVPAATPEAVWMSADRYAVLDHATGDGWVVAHCPDEPAAVTAAEAWAASTQRALLGEGEPGADTGPGPDPLLLPRPAGTPLVADVEGSLLVDAATYAEHVETARRWLREGESYELCLTTAVDAPFTGEVLPTYLRQRRTNPAPFAALLQDGGTAVLCSSPERFLHVDAHGSVETRPIKGTAARSDDPAEDAARAAALATDPKTRAENLMVVDLLRNDLARVCRPGTVRVPRLMAVETHATVHQLVTTVTGRLREGAGVVDLLRAAFPGGSMTGAPKARSTDLLDQLEGRPRGIYAGTLGYLSATGTADLAIVIRTAVVHGGRVTVGAGGAVVLASDPRAEYEEMLTKARSACR</sequence>
<dbReference type="InterPro" id="IPR015890">
    <property type="entry name" value="Chorismate_C"/>
</dbReference>
<gene>
    <name evidence="9" type="ORF">CYJ76_06925</name>
</gene>
<feature type="domain" description="Anthranilate synthase component I N-terminal" evidence="8">
    <location>
        <begin position="246"/>
        <end position="353"/>
    </location>
</feature>
<dbReference type="InterPro" id="IPR029062">
    <property type="entry name" value="Class_I_gatase-like"/>
</dbReference>
<keyword evidence="10" id="KW-1185">Reference proteome</keyword>